<accession>A0A401UC52</accession>
<name>A0A401UC52_9BACT</name>
<evidence type="ECO:0000259" key="2">
    <source>
        <dbReference type="Pfam" id="PF02350"/>
    </source>
</evidence>
<dbReference type="EMBL" id="BHXQ01000005">
    <property type="protein sequence ID" value="GCC52459.1"/>
    <property type="molecule type" value="Genomic_DNA"/>
</dbReference>
<comment type="caution">
    <text evidence="3">The sequence shown here is derived from an EMBL/GenBank/DDBJ whole genome shotgun (WGS) entry which is preliminary data.</text>
</comment>
<dbReference type="InterPro" id="IPR003331">
    <property type="entry name" value="UDP_GlcNAc_Epimerase_2_dom"/>
</dbReference>
<dbReference type="GO" id="GO:0016853">
    <property type="term" value="F:isomerase activity"/>
    <property type="evidence" value="ECO:0007669"/>
    <property type="project" value="UniProtKB-KW"/>
</dbReference>
<protein>
    <submittedName>
        <fullName evidence="3">UDP-N-acetylglucosamine 2-epimerase</fullName>
    </submittedName>
</protein>
<dbReference type="SUPFAM" id="SSF53756">
    <property type="entry name" value="UDP-Glycosyltransferase/glycogen phosphorylase"/>
    <property type="match status" value="1"/>
</dbReference>
<evidence type="ECO:0000313" key="4">
    <source>
        <dbReference type="Proteomes" id="UP000288227"/>
    </source>
</evidence>
<keyword evidence="1" id="KW-0413">Isomerase</keyword>
<proteinExistence type="inferred from homology"/>
<dbReference type="RefSeq" id="WP_127123117.1">
    <property type="nucleotide sequence ID" value="NZ_BHXQ01000005.1"/>
</dbReference>
<comment type="similarity">
    <text evidence="1">Belongs to the UDP-N-acetylglucosamine 2-epimerase family.</text>
</comment>
<keyword evidence="4" id="KW-1185">Reference proteome</keyword>
<feature type="domain" description="UDP-N-acetylglucosamine 2-epimerase" evidence="2">
    <location>
        <begin position="26"/>
        <end position="354"/>
    </location>
</feature>
<dbReference type="CDD" id="cd03786">
    <property type="entry name" value="GTB_UDP-GlcNAc_2-Epimerase"/>
    <property type="match status" value="1"/>
</dbReference>
<dbReference type="Gene3D" id="3.40.50.2000">
    <property type="entry name" value="Glycogen Phosphorylase B"/>
    <property type="match status" value="2"/>
</dbReference>
<dbReference type="OrthoDB" id="9803238at2"/>
<dbReference type="Proteomes" id="UP000288227">
    <property type="component" value="Unassembled WGS sequence"/>
</dbReference>
<dbReference type="InterPro" id="IPR029767">
    <property type="entry name" value="WecB-like"/>
</dbReference>
<evidence type="ECO:0000256" key="1">
    <source>
        <dbReference type="RuleBase" id="RU003513"/>
    </source>
</evidence>
<organism evidence="3 4">
    <name type="scientific">Chryseotalea sanaruensis</name>
    <dbReference type="NCBI Taxonomy" id="2482724"/>
    <lineage>
        <taxon>Bacteria</taxon>
        <taxon>Pseudomonadati</taxon>
        <taxon>Bacteroidota</taxon>
        <taxon>Cytophagia</taxon>
        <taxon>Cytophagales</taxon>
        <taxon>Chryseotaleaceae</taxon>
        <taxon>Chryseotalea</taxon>
    </lineage>
</organism>
<dbReference type="Pfam" id="PF02350">
    <property type="entry name" value="Epimerase_2"/>
    <property type="match status" value="1"/>
</dbReference>
<sequence>MKKIVTILGARPQFIKAATLSRVFHERDLKEVIIHTGQHYDWNMSDIFFEQMAIPKPNYALSINSKHHGDMTGKMLEGIEKVLLDEKPNAVLVYGDTNSTLAGALAAAKLHIPIAHVEAGLRSFNRRMPEEINRVLTDHMSTWLFAPTTTAVNNLSKEGITQESILQVGDVMYDAVLFYQKMAQQQSDVLKRIGINSEPFILATIHRAENTNSQEKLRAIFSQLEILAKEKLVILPLHPRTKSLLDRDYSTDQFKIIDPIGYFDMILLQKHCKLIITDSGGVQKEAFFNNKFCITVREETEWVELVEHGFNFLANPISTIQTLVTQLWDREFDSKKNNLYGIGKSAEKIVDILEKNI</sequence>
<dbReference type="PANTHER" id="PTHR43174:SF1">
    <property type="entry name" value="UDP-N-ACETYLGLUCOSAMINE 2-EPIMERASE"/>
    <property type="match status" value="1"/>
</dbReference>
<dbReference type="AlphaFoldDB" id="A0A401UC52"/>
<dbReference type="PANTHER" id="PTHR43174">
    <property type="entry name" value="UDP-N-ACETYLGLUCOSAMINE 2-EPIMERASE"/>
    <property type="match status" value="1"/>
</dbReference>
<reference evidence="3 4" key="1">
    <citation type="submission" date="2018-11" db="EMBL/GenBank/DDBJ databases">
        <title>Chryseotalea sanarue gen. nov., sp., nov., a member of the family Cytophagaceae, isolated from a brackish lake in Hamamatsu Japan.</title>
        <authorList>
            <person name="Maejima Y."/>
            <person name="Iino T."/>
            <person name="Muraguchi Y."/>
            <person name="Fukuda K."/>
            <person name="Ohkuma M."/>
            <person name="Moriuchi R."/>
            <person name="Dohra H."/>
            <person name="Kimbara K."/>
            <person name="Shintani M."/>
        </authorList>
    </citation>
    <scope>NUCLEOTIDE SEQUENCE [LARGE SCALE GENOMIC DNA]</scope>
    <source>
        <strain evidence="3 4">Ys</strain>
    </source>
</reference>
<evidence type="ECO:0000313" key="3">
    <source>
        <dbReference type="EMBL" id="GCC52459.1"/>
    </source>
</evidence>
<gene>
    <name evidence="3" type="ORF">SanaruYs_26960</name>
</gene>
<dbReference type="NCBIfam" id="TIGR00236">
    <property type="entry name" value="wecB"/>
    <property type="match status" value="1"/>
</dbReference>